<feature type="region of interest" description="Disordered" evidence="1">
    <location>
        <begin position="290"/>
        <end position="314"/>
    </location>
</feature>
<feature type="region of interest" description="Disordered" evidence="1">
    <location>
        <begin position="40"/>
        <end position="61"/>
    </location>
</feature>
<keyword evidence="2" id="KW-0812">Transmembrane</keyword>
<reference evidence="5 7" key="2">
    <citation type="submission" date="2018-08" db="EMBL/GenBank/DDBJ databases">
        <title>Genomic Encyclopedia of Archaeal and Bacterial Type Strains, Phase II (KMG-II): from individual species to whole genera.</title>
        <authorList>
            <person name="Goeker M."/>
        </authorList>
    </citation>
    <scope>NUCLEOTIDE SEQUENCE [LARGE SCALE GENOMIC DNA]</scope>
    <source>
        <strain evidence="5 7">DSM 2261</strain>
    </source>
</reference>
<dbReference type="SUPFAM" id="SSF54001">
    <property type="entry name" value="Cysteine proteinases"/>
    <property type="match status" value="1"/>
</dbReference>
<gene>
    <name evidence="4" type="ORF">AA314_08623</name>
    <name evidence="5" type="ORF">ATI61_10540</name>
</gene>
<dbReference type="KEGG" id="age:AA314_08623"/>
<dbReference type="Pfam" id="PF01841">
    <property type="entry name" value="Transglut_core"/>
    <property type="match status" value="1"/>
</dbReference>
<dbReference type="InterPro" id="IPR038765">
    <property type="entry name" value="Papain-like_cys_pep_sf"/>
</dbReference>
<organism evidence="4 6">
    <name type="scientific">Archangium gephyra</name>
    <dbReference type="NCBI Taxonomy" id="48"/>
    <lineage>
        <taxon>Bacteria</taxon>
        <taxon>Pseudomonadati</taxon>
        <taxon>Myxococcota</taxon>
        <taxon>Myxococcia</taxon>
        <taxon>Myxococcales</taxon>
        <taxon>Cystobacterineae</taxon>
        <taxon>Archangiaceae</taxon>
        <taxon>Archangium</taxon>
    </lineage>
</organism>
<evidence type="ECO:0000313" key="7">
    <source>
        <dbReference type="Proteomes" id="UP000256345"/>
    </source>
</evidence>
<dbReference type="EMBL" id="CP011509">
    <property type="protein sequence ID" value="AKJ06997.1"/>
    <property type="molecule type" value="Genomic_DNA"/>
</dbReference>
<evidence type="ECO:0000313" key="4">
    <source>
        <dbReference type="EMBL" id="AKJ06997.1"/>
    </source>
</evidence>
<evidence type="ECO:0000313" key="6">
    <source>
        <dbReference type="Proteomes" id="UP000035579"/>
    </source>
</evidence>
<dbReference type="RefSeq" id="WP_063796927.1">
    <property type="nucleotide sequence ID" value="NZ_CP011509.1"/>
</dbReference>
<evidence type="ECO:0000256" key="2">
    <source>
        <dbReference type="SAM" id="Phobius"/>
    </source>
</evidence>
<sequence>MADPPSSPRKTLLQLFLALFLVSSCCFLGLRWLVTSGVGSHTPSQGSAPPPELPGTRGTHLGMALVPDSTPLSQARTYEWRAESLLPPEYRVVYGLGESLARSLDSQHRAYGRKMRFRALSHARFTYQAPSGCQQDMRCIYAELMRSNAEPVHVLGTRFIEHIRERRLDPLEAAELIISFVQRIHYVEPEGQPFGVIPPALVAARDEGDCDSKAVLAVMLLRQAGIDAAILYSDPLAHAAVGVALPVHVRGPPFRLGSHVYRYAELTTEGWPLGMIPPQHDKPHLWKVLPLPESPGETGSSVEAVDTPVSGDVE</sequence>
<proteinExistence type="predicted"/>
<dbReference type="Proteomes" id="UP000035579">
    <property type="component" value="Chromosome"/>
</dbReference>
<keyword evidence="2" id="KW-0472">Membrane</keyword>
<reference evidence="4 6" key="1">
    <citation type="submission" date="2015-05" db="EMBL/GenBank/DDBJ databases">
        <title>Genome assembly of Archangium gephyra DSM 2261.</title>
        <authorList>
            <person name="Sharma G."/>
            <person name="Subramanian S."/>
        </authorList>
    </citation>
    <scope>NUCLEOTIDE SEQUENCE [LARGE SCALE GENOMIC DNA]</scope>
    <source>
        <strain evidence="4 6">DSM 2261</strain>
    </source>
</reference>
<keyword evidence="2" id="KW-1133">Transmembrane helix</keyword>
<dbReference type="InterPro" id="IPR002931">
    <property type="entry name" value="Transglutaminase-like"/>
</dbReference>
<dbReference type="Gene3D" id="3.10.620.30">
    <property type="match status" value="1"/>
</dbReference>
<dbReference type="Proteomes" id="UP000256345">
    <property type="component" value="Unassembled WGS sequence"/>
</dbReference>
<accession>A0AAC8QFU5</accession>
<evidence type="ECO:0000256" key="1">
    <source>
        <dbReference type="SAM" id="MobiDB-lite"/>
    </source>
</evidence>
<feature type="domain" description="Transglutaminase-like" evidence="3">
    <location>
        <begin position="161"/>
        <end position="232"/>
    </location>
</feature>
<evidence type="ECO:0000259" key="3">
    <source>
        <dbReference type="Pfam" id="PF01841"/>
    </source>
</evidence>
<protein>
    <submittedName>
        <fullName evidence="5">Transglutaminase superfamily protein</fullName>
    </submittedName>
</protein>
<dbReference type="AlphaFoldDB" id="A0AAC8QFU5"/>
<evidence type="ECO:0000313" key="5">
    <source>
        <dbReference type="EMBL" id="REG31716.1"/>
    </source>
</evidence>
<feature type="transmembrane region" description="Helical" evidence="2">
    <location>
        <begin position="12"/>
        <end position="34"/>
    </location>
</feature>
<dbReference type="EMBL" id="QUMU01000005">
    <property type="protein sequence ID" value="REG31716.1"/>
    <property type="molecule type" value="Genomic_DNA"/>
</dbReference>
<name>A0AAC8QFU5_9BACT</name>
<keyword evidence="7" id="KW-1185">Reference proteome</keyword>